<feature type="compositionally biased region" description="Pro residues" evidence="1">
    <location>
        <begin position="178"/>
        <end position="190"/>
    </location>
</feature>
<reference evidence="2 3" key="1">
    <citation type="submission" date="2019-02" db="EMBL/GenBank/DDBJ databases">
        <title>Deep-cultivation of Planctomycetes and their phenomic and genomic characterization uncovers novel biology.</title>
        <authorList>
            <person name="Wiegand S."/>
            <person name="Jogler M."/>
            <person name="Boedeker C."/>
            <person name="Pinto D."/>
            <person name="Vollmers J."/>
            <person name="Rivas-Marin E."/>
            <person name="Kohn T."/>
            <person name="Peeters S.H."/>
            <person name="Heuer A."/>
            <person name="Rast P."/>
            <person name="Oberbeckmann S."/>
            <person name="Bunk B."/>
            <person name="Jeske O."/>
            <person name="Meyerdierks A."/>
            <person name="Storesund J.E."/>
            <person name="Kallscheuer N."/>
            <person name="Luecker S."/>
            <person name="Lage O.M."/>
            <person name="Pohl T."/>
            <person name="Merkel B.J."/>
            <person name="Hornburger P."/>
            <person name="Mueller R.-W."/>
            <person name="Bruemmer F."/>
            <person name="Labrenz M."/>
            <person name="Spormann A.M."/>
            <person name="Op den Camp H."/>
            <person name="Overmann J."/>
            <person name="Amann R."/>
            <person name="Jetten M.S.M."/>
            <person name="Mascher T."/>
            <person name="Medema M.H."/>
            <person name="Devos D.P."/>
            <person name="Kaster A.-K."/>
            <person name="Ovreas L."/>
            <person name="Rohde M."/>
            <person name="Galperin M.Y."/>
            <person name="Jogler C."/>
        </authorList>
    </citation>
    <scope>NUCLEOTIDE SEQUENCE [LARGE SCALE GENOMIC DNA]</scope>
    <source>
        <strain evidence="2 3">ETA_A1</strain>
    </source>
</reference>
<evidence type="ECO:0000313" key="2">
    <source>
        <dbReference type="EMBL" id="QDU23756.1"/>
    </source>
</evidence>
<feature type="compositionally biased region" description="Pro residues" evidence="1">
    <location>
        <begin position="151"/>
        <end position="163"/>
    </location>
</feature>
<dbReference type="OrthoDB" id="276067at2"/>
<evidence type="ECO:0000313" key="3">
    <source>
        <dbReference type="Proteomes" id="UP000319576"/>
    </source>
</evidence>
<accession>A0A517Y1X2</accession>
<organism evidence="2 3">
    <name type="scientific">Urbifossiella limnaea</name>
    <dbReference type="NCBI Taxonomy" id="2528023"/>
    <lineage>
        <taxon>Bacteria</taxon>
        <taxon>Pseudomonadati</taxon>
        <taxon>Planctomycetota</taxon>
        <taxon>Planctomycetia</taxon>
        <taxon>Gemmatales</taxon>
        <taxon>Gemmataceae</taxon>
        <taxon>Urbifossiella</taxon>
    </lineage>
</organism>
<evidence type="ECO:0008006" key="4">
    <source>
        <dbReference type="Google" id="ProtNLM"/>
    </source>
</evidence>
<dbReference type="Proteomes" id="UP000319576">
    <property type="component" value="Chromosome"/>
</dbReference>
<dbReference type="AlphaFoldDB" id="A0A517Y1X2"/>
<dbReference type="KEGG" id="uli:ETAA1_57630"/>
<dbReference type="EMBL" id="CP036273">
    <property type="protein sequence ID" value="QDU23756.1"/>
    <property type="molecule type" value="Genomic_DNA"/>
</dbReference>
<protein>
    <recommendedName>
        <fullName evidence="4">SF3 helicase domain-containing protein</fullName>
    </recommendedName>
</protein>
<sequence length="686" mass="72526">MTDPSLVPAVPADLLDAVAAEAPAPAAPPPPAGAPLVPPSSGGTTYTSRLLVDRWLAARGVGFRVKPEPDARGRTVYVLKECPFDPSHADPDACVMQAPDGRLSAHCFHNGCRGHGWQAFKAALGPPDPGHYDPPLAARKPGGKQRRRPAARPPAGGPAPPGAASPDATPPAGGAPPEGVPPAAEPPIEGPPTDRGTPDGRPPRRVVHIDPALPVALTMAEVTDTLVAARDCYRRAGQLVRIAGADIGPVLSAAELAGLLNHHAEVVVAAADGEEYRPLPAAYANTWLNHPGEAARLPPVTLFTLVPVYTPDWRLARPGYDPATGIYSAALPVEPRAGTAHLDRLLAEFCFRGPADRTNYVGVLVTALLGPHFVGSKPAVLFTGNQPGLGKTILAQVIAILRDGRPTETATYNPNDEEFEKRLGAIVRRGATTIVVDNAKGRGRAPRIDSACLERSITDEVLSFRLLGHSREIRAENSHQFCLTANTPDVSRDLVSRSVVVGLYHEGDPARRAFDLPDPEGYALAHRAELLGELAGLVERWRAAGSPRAEARSRFNKKGWGPVVGGILRHGGFPDFLGNAGAAAAELDDTRREFADLVAALADHPQGTWTAAELADLAARLRLFGADAGKESGRAVATRVGILAGRFVGESFPLDDGRRAEFQRVPDRKGNLYRVAVHDPEDGRGD</sequence>
<gene>
    <name evidence="2" type="ORF">ETAA1_57630</name>
</gene>
<feature type="compositionally biased region" description="Low complexity" evidence="1">
    <location>
        <begin position="164"/>
        <end position="177"/>
    </location>
</feature>
<keyword evidence="3" id="KW-1185">Reference proteome</keyword>
<feature type="region of interest" description="Disordered" evidence="1">
    <location>
        <begin position="22"/>
        <end position="43"/>
    </location>
</feature>
<feature type="compositionally biased region" description="Basic residues" evidence="1">
    <location>
        <begin position="141"/>
        <end position="150"/>
    </location>
</feature>
<proteinExistence type="predicted"/>
<name>A0A517Y1X2_9BACT</name>
<feature type="region of interest" description="Disordered" evidence="1">
    <location>
        <begin position="125"/>
        <end position="206"/>
    </location>
</feature>
<feature type="compositionally biased region" description="Pro residues" evidence="1">
    <location>
        <begin position="25"/>
        <end position="38"/>
    </location>
</feature>
<evidence type="ECO:0000256" key="1">
    <source>
        <dbReference type="SAM" id="MobiDB-lite"/>
    </source>
</evidence>
<dbReference type="RefSeq" id="WP_145243980.1">
    <property type="nucleotide sequence ID" value="NZ_CP036273.1"/>
</dbReference>